<dbReference type="GO" id="GO:0005576">
    <property type="term" value="C:extracellular region"/>
    <property type="evidence" value="ECO:0007669"/>
    <property type="project" value="UniProtKB-SubCell"/>
</dbReference>
<keyword evidence="3" id="KW-0964">Secreted</keyword>
<comment type="function">
    <text evidence="6">Endogenous activator of intestinal guanylate cyclase. It stimulates this enzyme through the same receptor binding region as the heat-stable enterotoxins. May be a potent physiological regulator of intestinal fluid and electrolyte transport. May be an autocrine/paracrine regulator of intestinal salt and water transport.</text>
</comment>
<evidence type="ECO:0000256" key="4">
    <source>
        <dbReference type="ARBA" id="ARBA00022729"/>
    </source>
</evidence>
<evidence type="ECO:0000256" key="8">
    <source>
        <dbReference type="PIRSR" id="PIRSR001849-50"/>
    </source>
</evidence>
<evidence type="ECO:0000256" key="9">
    <source>
        <dbReference type="SAM" id="SignalP"/>
    </source>
</evidence>
<dbReference type="AlphaFoldDB" id="A0A8U0UMI1"/>
<dbReference type="RefSeq" id="XP_044920259.1">
    <property type="nucleotide sequence ID" value="XM_045064324.1"/>
</dbReference>
<evidence type="ECO:0000313" key="10">
    <source>
        <dbReference type="Proteomes" id="UP000000715"/>
    </source>
</evidence>
<keyword evidence="4 9" id="KW-0732">Signal</keyword>
<accession>A0A8U0UMI1</accession>
<organism evidence="10 11">
    <name type="scientific">Mustela putorius furo</name>
    <name type="common">European domestic ferret</name>
    <name type="synonym">Mustela furo</name>
    <dbReference type="NCBI Taxonomy" id="9669"/>
    <lineage>
        <taxon>Eukaryota</taxon>
        <taxon>Metazoa</taxon>
        <taxon>Chordata</taxon>
        <taxon>Craniata</taxon>
        <taxon>Vertebrata</taxon>
        <taxon>Euteleostomi</taxon>
        <taxon>Mammalia</taxon>
        <taxon>Eutheria</taxon>
        <taxon>Laurasiatheria</taxon>
        <taxon>Carnivora</taxon>
        <taxon>Caniformia</taxon>
        <taxon>Musteloidea</taxon>
        <taxon>Mustelidae</taxon>
        <taxon>Mustelinae</taxon>
        <taxon>Mustela</taxon>
    </lineage>
</organism>
<feature type="disulfide bond" evidence="8">
    <location>
        <begin position="126"/>
        <end position="134"/>
    </location>
</feature>
<evidence type="ECO:0000256" key="1">
    <source>
        <dbReference type="ARBA" id="ARBA00004613"/>
    </source>
</evidence>
<proteinExistence type="inferred from homology"/>
<keyword evidence="5 8" id="KW-1015">Disulfide bond</keyword>
<feature type="signal peptide" evidence="9">
    <location>
        <begin position="1"/>
        <end position="33"/>
    </location>
</feature>
<feature type="disulfide bond" evidence="8">
    <location>
        <begin position="123"/>
        <end position="131"/>
    </location>
</feature>
<comment type="similarity">
    <text evidence="2">Belongs to the guanylin family.</text>
</comment>
<dbReference type="SUPFAM" id="SSF89890">
    <property type="entry name" value="Proguanylin"/>
    <property type="match status" value="1"/>
</dbReference>
<evidence type="ECO:0000256" key="3">
    <source>
        <dbReference type="ARBA" id="ARBA00022525"/>
    </source>
</evidence>
<evidence type="ECO:0000256" key="6">
    <source>
        <dbReference type="ARBA" id="ARBA00037765"/>
    </source>
</evidence>
<dbReference type="GeneID" id="101691173"/>
<dbReference type="InterPro" id="IPR036382">
    <property type="entry name" value="Guanylin_sf"/>
</dbReference>
<dbReference type="PANTHER" id="PTHR11318">
    <property type="entry name" value="GUANYLIN FAMILY MEMBER"/>
    <property type="match status" value="1"/>
</dbReference>
<dbReference type="CTD" id="2981"/>
<dbReference type="Gene3D" id="3.90.1450.10">
    <property type="entry name" value="Guanylin"/>
    <property type="match status" value="1"/>
</dbReference>
<comment type="subcellular location">
    <subcellularLocation>
        <location evidence="1">Secreted</location>
    </subcellularLocation>
</comment>
<dbReference type="InterPro" id="IPR000879">
    <property type="entry name" value="Guanylin"/>
</dbReference>
<dbReference type="PANTHER" id="PTHR11318:SF4">
    <property type="entry name" value="GUANYLATE CYCLASE ACTIVATOR 2B"/>
    <property type="match status" value="1"/>
</dbReference>
<dbReference type="OrthoDB" id="8936251at2759"/>
<sequence>MGYRRSEMSGRMVSGLLPRVAVVFLLLLQDTHSVSIQVLIPSHLLSGLQHQGFRVQLESVKKLRDLEEQRGPNPTRVSRLQAQSLVPSVCHHPALPLDLQPVCTSKEAASVLQALKSIANDDCELCVNVACTGCL</sequence>
<evidence type="ECO:0000256" key="7">
    <source>
        <dbReference type="ARBA" id="ARBA00041176"/>
    </source>
</evidence>
<dbReference type="PRINTS" id="PR00774">
    <property type="entry name" value="GUANYLIN"/>
</dbReference>
<protein>
    <recommendedName>
        <fullName evidence="7">Guanylate cyclase activator 2B</fullName>
    </recommendedName>
</protein>
<dbReference type="Proteomes" id="UP000000715">
    <property type="component" value="Unplaced"/>
</dbReference>
<gene>
    <name evidence="11" type="primary">GUCA2B</name>
</gene>
<keyword evidence="10" id="KW-1185">Reference proteome</keyword>
<dbReference type="GO" id="GO:0030250">
    <property type="term" value="F:guanylate cyclase activator activity"/>
    <property type="evidence" value="ECO:0007669"/>
    <property type="project" value="InterPro"/>
</dbReference>
<dbReference type="FunFam" id="3.90.1450.10:FF:000001">
    <property type="entry name" value="Guanylate cyclase activator 2B"/>
    <property type="match status" value="1"/>
</dbReference>
<evidence type="ECO:0000256" key="2">
    <source>
        <dbReference type="ARBA" id="ARBA00009883"/>
    </source>
</evidence>
<evidence type="ECO:0000313" key="11">
    <source>
        <dbReference type="RefSeq" id="XP_044920259.1"/>
    </source>
</evidence>
<feature type="disulfide bond" evidence="8">
    <location>
        <begin position="90"/>
        <end position="103"/>
    </location>
</feature>
<reference evidence="11" key="1">
    <citation type="submission" date="2025-08" db="UniProtKB">
        <authorList>
            <consortium name="RefSeq"/>
        </authorList>
    </citation>
    <scope>IDENTIFICATION</scope>
    <source>
        <tissue evidence="11">Brain</tissue>
    </source>
</reference>
<evidence type="ECO:0000256" key="5">
    <source>
        <dbReference type="ARBA" id="ARBA00023157"/>
    </source>
</evidence>
<dbReference type="Pfam" id="PF02058">
    <property type="entry name" value="Guanylin"/>
    <property type="match status" value="1"/>
</dbReference>
<feature type="chain" id="PRO_5035739829" description="Guanylate cyclase activator 2B" evidence="9">
    <location>
        <begin position="34"/>
        <end position="135"/>
    </location>
</feature>
<dbReference type="PIRSF" id="PIRSF001849">
    <property type="entry name" value="Guanylin"/>
    <property type="match status" value="1"/>
</dbReference>
<name>A0A8U0UMI1_MUSPF</name>